<dbReference type="AlphaFoldDB" id="A0AAV8Y667"/>
<keyword evidence="3 6" id="KW-1133">Transmembrane helix</keyword>
<protein>
    <recommendedName>
        <fullName evidence="7">NSUN5/RCM1 N-terminal domain-containing protein</fullName>
    </recommendedName>
</protein>
<dbReference type="GO" id="GO:0005789">
    <property type="term" value="C:endoplasmic reticulum membrane"/>
    <property type="evidence" value="ECO:0007669"/>
    <property type="project" value="TreeGrafter"/>
</dbReference>
<keyword evidence="1 6" id="KW-0812">Transmembrane</keyword>
<dbReference type="GO" id="GO:0070072">
    <property type="term" value="P:vacuolar proton-transporting V-type ATPase complex assembly"/>
    <property type="evidence" value="ECO:0007669"/>
    <property type="project" value="InterPro"/>
</dbReference>
<comment type="caution">
    <text evidence="8">The sequence shown here is derived from an EMBL/GenBank/DDBJ whole genome shotgun (WGS) entry which is preliminary data.</text>
</comment>
<keyword evidence="4 6" id="KW-0472">Membrane</keyword>
<evidence type="ECO:0000313" key="8">
    <source>
        <dbReference type="EMBL" id="KAJ8946947.1"/>
    </source>
</evidence>
<evidence type="ECO:0000256" key="5">
    <source>
        <dbReference type="ARBA" id="ARBA00023329"/>
    </source>
</evidence>
<dbReference type="EMBL" id="JANEYF010002409">
    <property type="protein sequence ID" value="KAJ8946947.1"/>
    <property type="molecule type" value="Genomic_DNA"/>
</dbReference>
<accession>A0AAV8Y667</accession>
<dbReference type="Proteomes" id="UP001162156">
    <property type="component" value="Unassembled WGS sequence"/>
</dbReference>
<dbReference type="PANTHER" id="PTHR31792">
    <property type="entry name" value="VACUOLAR ATPASE ASSEMBLY INTEGRAL MEMBRANE PROTEIN VMA21"/>
    <property type="match status" value="1"/>
</dbReference>
<keyword evidence="5" id="KW-0968">Cytoplasmic vesicle</keyword>
<sequence>MFHHSVRVPRLYKVAANIAKDVKEGVGSVKQLVYENKKKHPVSILKRIKALYALVATLFQKSDEIESLLKRSQFLIKEPRSNPWLIKVLIVELLWGKFIMVEESDVLTENAPLLPPHTKQAAKAMSLLLFFSFLMFSLPFGAFFAVKYLLRDYFDIDGYANTVWSVFAAVLTVNLVIFGYAYIAYHDPEYDDDGNLIEQSKKSDLNLKQD</sequence>
<reference evidence="8" key="1">
    <citation type="journal article" date="2023" name="Insect Mol. Biol.">
        <title>Genome sequencing provides insights into the evolution of gene families encoding plant cell wall-degrading enzymes in longhorned beetles.</title>
        <authorList>
            <person name="Shin N.R."/>
            <person name="Okamura Y."/>
            <person name="Kirsch R."/>
            <person name="Pauchet Y."/>
        </authorList>
    </citation>
    <scope>NUCLEOTIDE SEQUENCE</scope>
    <source>
        <strain evidence="8">RBIC_L_NR</strain>
    </source>
</reference>
<name>A0AAV8Y667_9CUCU</name>
<evidence type="ECO:0000256" key="4">
    <source>
        <dbReference type="ARBA" id="ARBA00023136"/>
    </source>
</evidence>
<dbReference type="InterPro" id="IPR019013">
    <property type="entry name" value="Vma21"/>
</dbReference>
<evidence type="ECO:0000256" key="1">
    <source>
        <dbReference type="ARBA" id="ARBA00022692"/>
    </source>
</evidence>
<proteinExistence type="predicted"/>
<dbReference type="Pfam" id="PF21153">
    <property type="entry name" value="NSUN5_N"/>
    <property type="match status" value="1"/>
</dbReference>
<evidence type="ECO:0000256" key="3">
    <source>
        <dbReference type="ARBA" id="ARBA00022989"/>
    </source>
</evidence>
<evidence type="ECO:0000256" key="2">
    <source>
        <dbReference type="ARBA" id="ARBA00022824"/>
    </source>
</evidence>
<evidence type="ECO:0000313" key="9">
    <source>
        <dbReference type="Proteomes" id="UP001162156"/>
    </source>
</evidence>
<dbReference type="GO" id="GO:0031410">
    <property type="term" value="C:cytoplasmic vesicle"/>
    <property type="evidence" value="ECO:0007669"/>
    <property type="project" value="UniProtKB-KW"/>
</dbReference>
<evidence type="ECO:0000256" key="6">
    <source>
        <dbReference type="SAM" id="Phobius"/>
    </source>
</evidence>
<dbReference type="InterPro" id="IPR048889">
    <property type="entry name" value="NSUN5_RCM1_N"/>
</dbReference>
<organism evidence="8 9">
    <name type="scientific">Rhamnusium bicolor</name>
    <dbReference type="NCBI Taxonomy" id="1586634"/>
    <lineage>
        <taxon>Eukaryota</taxon>
        <taxon>Metazoa</taxon>
        <taxon>Ecdysozoa</taxon>
        <taxon>Arthropoda</taxon>
        <taxon>Hexapoda</taxon>
        <taxon>Insecta</taxon>
        <taxon>Pterygota</taxon>
        <taxon>Neoptera</taxon>
        <taxon>Endopterygota</taxon>
        <taxon>Coleoptera</taxon>
        <taxon>Polyphaga</taxon>
        <taxon>Cucujiformia</taxon>
        <taxon>Chrysomeloidea</taxon>
        <taxon>Cerambycidae</taxon>
        <taxon>Lepturinae</taxon>
        <taxon>Rhagiini</taxon>
        <taxon>Rhamnusium</taxon>
    </lineage>
</organism>
<dbReference type="Pfam" id="PF09446">
    <property type="entry name" value="VMA21"/>
    <property type="match status" value="1"/>
</dbReference>
<feature type="transmembrane region" description="Helical" evidence="6">
    <location>
        <begin position="121"/>
        <end position="150"/>
    </location>
</feature>
<keyword evidence="2" id="KW-0256">Endoplasmic reticulum</keyword>
<evidence type="ECO:0000259" key="7">
    <source>
        <dbReference type="Pfam" id="PF21153"/>
    </source>
</evidence>
<keyword evidence="9" id="KW-1185">Reference proteome</keyword>
<feature type="domain" description="NSUN5/RCM1 N-terminal" evidence="7">
    <location>
        <begin position="49"/>
        <end position="100"/>
    </location>
</feature>
<dbReference type="PANTHER" id="PTHR31792:SF3">
    <property type="entry name" value="VACUOLAR ATPASE ASSEMBLY INTEGRAL MEMBRANE PROTEIN VMA21"/>
    <property type="match status" value="1"/>
</dbReference>
<gene>
    <name evidence="8" type="ORF">NQ314_008748</name>
</gene>
<feature type="transmembrane region" description="Helical" evidence="6">
    <location>
        <begin position="162"/>
        <end position="183"/>
    </location>
</feature>